<dbReference type="OMA" id="NISATWA"/>
<keyword evidence="3" id="KW-1185">Reference proteome</keyword>
<dbReference type="eggNOG" id="ENOG502SKX3">
    <property type="taxonomic scope" value="Eukaryota"/>
</dbReference>
<name>M2MYS2_BAUPA</name>
<feature type="domain" description="Heterokaryon incompatibility" evidence="1">
    <location>
        <begin position="1"/>
        <end position="145"/>
    </location>
</feature>
<organism evidence="2 3">
    <name type="scientific">Baudoinia panamericana (strain UAMH 10762)</name>
    <name type="common">Angels' share fungus</name>
    <name type="synonym">Baudoinia compniacensis (strain UAMH 10762)</name>
    <dbReference type="NCBI Taxonomy" id="717646"/>
    <lineage>
        <taxon>Eukaryota</taxon>
        <taxon>Fungi</taxon>
        <taxon>Dikarya</taxon>
        <taxon>Ascomycota</taxon>
        <taxon>Pezizomycotina</taxon>
        <taxon>Dothideomycetes</taxon>
        <taxon>Dothideomycetidae</taxon>
        <taxon>Mycosphaerellales</taxon>
        <taxon>Teratosphaeriaceae</taxon>
        <taxon>Baudoinia</taxon>
    </lineage>
</organism>
<proteinExistence type="predicted"/>
<dbReference type="GeneID" id="19115200"/>
<dbReference type="InterPro" id="IPR010730">
    <property type="entry name" value="HET"/>
</dbReference>
<dbReference type="PANTHER" id="PTHR33112:SF10">
    <property type="entry name" value="TOL"/>
    <property type="match status" value="1"/>
</dbReference>
<protein>
    <recommendedName>
        <fullName evidence="1">Heterokaryon incompatibility domain-containing protein</fullName>
    </recommendedName>
</protein>
<feature type="non-terminal residue" evidence="2">
    <location>
        <position position="300"/>
    </location>
</feature>
<accession>M2MYS2</accession>
<dbReference type="Proteomes" id="UP000011761">
    <property type="component" value="Unassembled WGS sequence"/>
</dbReference>
<dbReference type="KEGG" id="bcom:BAUCODRAFT_52925"/>
<dbReference type="OrthoDB" id="3486565at2759"/>
<dbReference type="HOGENOM" id="CLU_002639_8_3_1"/>
<evidence type="ECO:0000313" key="2">
    <source>
        <dbReference type="EMBL" id="EMC91824.1"/>
    </source>
</evidence>
<dbReference type="PANTHER" id="PTHR33112">
    <property type="entry name" value="DOMAIN PROTEIN, PUTATIVE-RELATED"/>
    <property type="match status" value="1"/>
</dbReference>
<evidence type="ECO:0000259" key="1">
    <source>
        <dbReference type="Pfam" id="PF06985"/>
    </source>
</evidence>
<dbReference type="EMBL" id="KB445563">
    <property type="protein sequence ID" value="EMC91824.1"/>
    <property type="molecule type" value="Genomic_DNA"/>
</dbReference>
<dbReference type="RefSeq" id="XP_007680983.1">
    <property type="nucleotide sequence ID" value="XM_007682793.1"/>
</dbReference>
<dbReference type="STRING" id="717646.M2MYS2"/>
<feature type="non-terminal residue" evidence="2">
    <location>
        <position position="1"/>
    </location>
</feature>
<reference evidence="2 3" key="1">
    <citation type="journal article" date="2012" name="PLoS Pathog.">
        <title>Diverse lifestyles and strategies of plant pathogenesis encoded in the genomes of eighteen Dothideomycetes fungi.</title>
        <authorList>
            <person name="Ohm R.A."/>
            <person name="Feau N."/>
            <person name="Henrissat B."/>
            <person name="Schoch C.L."/>
            <person name="Horwitz B.A."/>
            <person name="Barry K.W."/>
            <person name="Condon B.J."/>
            <person name="Copeland A.C."/>
            <person name="Dhillon B."/>
            <person name="Glaser F."/>
            <person name="Hesse C.N."/>
            <person name="Kosti I."/>
            <person name="LaButti K."/>
            <person name="Lindquist E.A."/>
            <person name="Lucas S."/>
            <person name="Salamov A.A."/>
            <person name="Bradshaw R.E."/>
            <person name="Ciuffetti L."/>
            <person name="Hamelin R.C."/>
            <person name="Kema G.H.J."/>
            <person name="Lawrence C."/>
            <person name="Scott J.A."/>
            <person name="Spatafora J.W."/>
            <person name="Turgeon B.G."/>
            <person name="de Wit P.J.G.M."/>
            <person name="Zhong S."/>
            <person name="Goodwin S.B."/>
            <person name="Grigoriev I.V."/>
        </authorList>
    </citation>
    <scope>NUCLEOTIDE SEQUENCE [LARGE SCALE GENOMIC DNA]</scope>
    <source>
        <strain evidence="2 3">UAMH 10762</strain>
    </source>
</reference>
<dbReference type="AlphaFoldDB" id="M2MYS2"/>
<sequence length="300" mass="34272">LSHCWGGMQPIRLTVWNRAEFLERIHFDSLPLTFRNAIAVTRRLCIRYLWIDSLCIIQDSRDDWDHEAALMDEVYGSSYINIAAANASNSAEGLFRHRRTALLPPSVVRLRWRGEEFRCNVLREDMMQGDLLSEPLHRRAWVFQERMLSPRTVHFGGRQVTWQCPELTACESMPNGLPAGVNDMSPEERVWRSVLPDIKSEAILTDVQTAELRRMWQVAVSAFTNCNLTVQADKLPAIAGVAKLIGKALGEEYVAGLWKYGLAEQLAWRVRNCRTSEGKPSRRQGQSLSDYRAPSWAWAS</sequence>
<dbReference type="Pfam" id="PF06985">
    <property type="entry name" value="HET"/>
    <property type="match status" value="1"/>
</dbReference>
<evidence type="ECO:0000313" key="3">
    <source>
        <dbReference type="Proteomes" id="UP000011761"/>
    </source>
</evidence>
<gene>
    <name evidence="2" type="ORF">BAUCODRAFT_52925</name>
</gene>